<keyword evidence="2" id="KW-1185">Reference proteome</keyword>
<comment type="caution">
    <text evidence="1">The sequence shown here is derived from an EMBL/GenBank/DDBJ whole genome shotgun (WGS) entry which is preliminary data.</text>
</comment>
<evidence type="ECO:0000313" key="2">
    <source>
        <dbReference type="Proteomes" id="UP000479226"/>
    </source>
</evidence>
<reference evidence="1 2" key="1">
    <citation type="submission" date="2020-02" db="EMBL/GenBank/DDBJ databases">
        <title>Genome sequence of the type strain DSM 27180 of Arthrobacter silviterrae.</title>
        <authorList>
            <person name="Gao J."/>
            <person name="Sun J."/>
        </authorList>
    </citation>
    <scope>NUCLEOTIDE SEQUENCE [LARGE SCALE GENOMIC DNA]</scope>
    <source>
        <strain evidence="1 2">DSM 27180</strain>
    </source>
</reference>
<sequence length="111" mass="11948">MPVGGKFQDWMPVESVASTHGVAVGQMWTSLTVTTADGTILFSGPSITDGGVDAKGFQWMVYEFTLNVPLVANQSFTVNFKTRLYAGTAMCNQTTADTLNVAGDSFIPRFQ</sequence>
<evidence type="ECO:0000313" key="1">
    <source>
        <dbReference type="EMBL" id="NGN83492.1"/>
    </source>
</evidence>
<gene>
    <name evidence="1" type="ORF">G6N77_08475</name>
</gene>
<proteinExistence type="predicted"/>
<dbReference type="Proteomes" id="UP000479226">
    <property type="component" value="Unassembled WGS sequence"/>
</dbReference>
<dbReference type="RefSeq" id="WP_165181590.1">
    <property type="nucleotide sequence ID" value="NZ_JAAKZI010000011.1"/>
</dbReference>
<dbReference type="EMBL" id="JAAKZI010000011">
    <property type="protein sequence ID" value="NGN83492.1"/>
    <property type="molecule type" value="Genomic_DNA"/>
</dbReference>
<protein>
    <submittedName>
        <fullName evidence="1">Uncharacterized protein</fullName>
    </submittedName>
</protein>
<name>A0ABX0DH00_9MICC</name>
<accession>A0ABX0DH00</accession>
<organism evidence="1 2">
    <name type="scientific">Arthrobacter silviterrae</name>
    <dbReference type="NCBI Taxonomy" id="2026658"/>
    <lineage>
        <taxon>Bacteria</taxon>
        <taxon>Bacillati</taxon>
        <taxon>Actinomycetota</taxon>
        <taxon>Actinomycetes</taxon>
        <taxon>Micrococcales</taxon>
        <taxon>Micrococcaceae</taxon>
        <taxon>Arthrobacter</taxon>
    </lineage>
</organism>